<dbReference type="EMBL" id="JABXWD010000328">
    <property type="protein sequence ID" value="MBV6342731.1"/>
    <property type="molecule type" value="Genomic_DNA"/>
</dbReference>
<evidence type="ECO:0000259" key="2">
    <source>
        <dbReference type="PROSITE" id="PS50887"/>
    </source>
</evidence>
<comment type="caution">
    <text evidence="3">The sequence shown here is derived from an EMBL/GenBank/DDBJ whole genome shotgun (WGS) entry which is preliminary data.</text>
</comment>
<dbReference type="NCBIfam" id="TIGR00254">
    <property type="entry name" value="GGDEF"/>
    <property type="match status" value="1"/>
</dbReference>
<gene>
    <name evidence="3" type="ORF">HWQ67_14185</name>
</gene>
<dbReference type="InterPro" id="IPR050469">
    <property type="entry name" value="Diguanylate_Cyclase"/>
</dbReference>
<organism evidence="3 4">
    <name type="scientific">Candidatus Magnetobacterium casense</name>
    <dbReference type="NCBI Taxonomy" id="1455061"/>
    <lineage>
        <taxon>Bacteria</taxon>
        <taxon>Pseudomonadati</taxon>
        <taxon>Nitrospirota</taxon>
        <taxon>Thermodesulfovibrionia</taxon>
        <taxon>Thermodesulfovibrionales</taxon>
        <taxon>Candidatus Magnetobacteriaceae</taxon>
        <taxon>Candidatus Magnetobacterium</taxon>
    </lineage>
</organism>
<dbReference type="PANTHER" id="PTHR45138:SF9">
    <property type="entry name" value="DIGUANYLATE CYCLASE DGCM-RELATED"/>
    <property type="match status" value="1"/>
</dbReference>
<keyword evidence="4" id="KW-1185">Reference proteome</keyword>
<evidence type="ECO:0000313" key="3">
    <source>
        <dbReference type="EMBL" id="MBV6342731.1"/>
    </source>
</evidence>
<protein>
    <recommendedName>
        <fullName evidence="1">diguanylate cyclase</fullName>
        <ecNumber evidence="1">2.7.7.65</ecNumber>
    </recommendedName>
</protein>
<dbReference type="Pfam" id="PF00990">
    <property type="entry name" value="GGDEF"/>
    <property type="match status" value="1"/>
</dbReference>
<accession>A0ABS6S1P1</accession>
<name>A0ABS6S1P1_9BACT</name>
<reference evidence="3 4" key="1">
    <citation type="journal article" date="2020" name="J Geophys Res Biogeosci">
        <title>Magnetotaxis as an Adaptation to Enable Bacterial Shuttling of Microbial Sulfur and Sulfur Cycling Across Aquatic Oxic#Anoxic Interfaces.</title>
        <authorList>
            <person name="Li J."/>
            <person name="Liu P."/>
            <person name="Wang J."/>
            <person name="Roberts A.P."/>
            <person name="Pan Y."/>
        </authorList>
    </citation>
    <scope>NUCLEOTIDE SEQUENCE [LARGE SCALE GENOMIC DNA]</scope>
    <source>
        <strain evidence="3 4">MYR-1_YQ</strain>
    </source>
</reference>
<dbReference type="InterPro" id="IPR000160">
    <property type="entry name" value="GGDEF_dom"/>
</dbReference>
<dbReference type="SMART" id="SM00267">
    <property type="entry name" value="GGDEF"/>
    <property type="match status" value="1"/>
</dbReference>
<dbReference type="RefSeq" id="WP_218253346.1">
    <property type="nucleotide sequence ID" value="NZ_JABXWD010000328.1"/>
</dbReference>
<evidence type="ECO:0000313" key="4">
    <source>
        <dbReference type="Proteomes" id="UP001196980"/>
    </source>
</evidence>
<dbReference type="EC" id="2.7.7.65" evidence="1"/>
<dbReference type="CDD" id="cd01949">
    <property type="entry name" value="GGDEF"/>
    <property type="match status" value="1"/>
</dbReference>
<evidence type="ECO:0000256" key="1">
    <source>
        <dbReference type="ARBA" id="ARBA00012528"/>
    </source>
</evidence>
<feature type="domain" description="GGDEF" evidence="2">
    <location>
        <begin position="112"/>
        <end position="249"/>
    </location>
</feature>
<proteinExistence type="predicted"/>
<dbReference type="Proteomes" id="UP001196980">
    <property type="component" value="Unassembled WGS sequence"/>
</dbReference>
<dbReference type="PROSITE" id="PS50887">
    <property type="entry name" value="GGDEF"/>
    <property type="match status" value="1"/>
</dbReference>
<sequence length="261" mass="29450">MDDDEQLYTFIMSLFEEEEAMVSKADGILNSEQWQGNVLLPHFDKLSDAYKKLLRQTKRIVRMADNLQRDLNIATDKLSVLCTVDQLTNVANRRCLEDTYNTEWKRSLRNGTPLALIIMDIDFFKQYNDSYGHTKGDVCLQRVAHAISQVLKRPQDLLARYGGEEFVVILPETDEVGALNVAEGIRAAIEAQTIPHRMSKVSGYVTVSVGVCVMVANLVDNKDVHLFRADQALYKAKQGGRNGVVSWEDAWELPNKPSEGV</sequence>
<dbReference type="PANTHER" id="PTHR45138">
    <property type="entry name" value="REGULATORY COMPONENTS OF SENSORY TRANSDUCTION SYSTEM"/>
    <property type="match status" value="1"/>
</dbReference>